<keyword evidence="8" id="KW-1185">Reference proteome</keyword>
<keyword evidence="3 6" id="KW-0815">Transposition</keyword>
<comment type="similarity">
    <text evidence="2 6">Belongs to the transposase mutator family.</text>
</comment>
<dbReference type="PANTHER" id="PTHR33217:SF7">
    <property type="entry name" value="TRANSPOSASE FOR INSERTION SEQUENCE ELEMENT IS1081"/>
    <property type="match status" value="1"/>
</dbReference>
<evidence type="ECO:0000256" key="1">
    <source>
        <dbReference type="ARBA" id="ARBA00002190"/>
    </source>
</evidence>
<keyword evidence="4 6" id="KW-0238">DNA-binding</keyword>
<evidence type="ECO:0000313" key="7">
    <source>
        <dbReference type="EMBL" id="MET3597909.1"/>
    </source>
</evidence>
<proteinExistence type="inferred from homology"/>
<keyword evidence="5 6" id="KW-0233">DNA recombination</keyword>
<dbReference type="PANTHER" id="PTHR33217">
    <property type="entry name" value="TRANSPOSASE FOR INSERTION SEQUENCE ELEMENT IS1081"/>
    <property type="match status" value="1"/>
</dbReference>
<dbReference type="InterPro" id="IPR001207">
    <property type="entry name" value="Transposase_mutator"/>
</dbReference>
<name>A0ABV2I5I9_9HYPH</name>
<dbReference type="Pfam" id="PF00872">
    <property type="entry name" value="Transposase_mut"/>
    <property type="match status" value="1"/>
</dbReference>
<sequence>MTDDMMNLRTLVEKTPDADLLREMIGFAAERLMEMEVGAATGAGYGEKTPLRLAQRNGYRERDWETRAGTVELRIPKLRKVPTSRVSFEPRRMAEKALTAVIQEAYVQGVSTRSVDDLVKAMGMSGISKSQVSRLCEEIDGKVTRAADRGRLAILVDRCHLPQGAPRRAHRIGRRHHRRRRQRRRLHRFRCVGGVL</sequence>
<accession>A0ABV2I5I9</accession>
<gene>
    <name evidence="7" type="ORF">ABID26_007336</name>
</gene>
<evidence type="ECO:0000256" key="2">
    <source>
        <dbReference type="ARBA" id="ARBA00010961"/>
    </source>
</evidence>
<comment type="caution">
    <text evidence="7">The sequence shown here is derived from an EMBL/GenBank/DDBJ whole genome shotgun (WGS) entry which is preliminary data.</text>
</comment>
<reference evidence="7 8" key="1">
    <citation type="submission" date="2024-06" db="EMBL/GenBank/DDBJ databases">
        <title>Genomic Encyclopedia of Type Strains, Phase IV (KMG-IV): sequencing the most valuable type-strain genomes for metagenomic binning, comparative biology and taxonomic classification.</title>
        <authorList>
            <person name="Goeker M."/>
        </authorList>
    </citation>
    <scope>NUCLEOTIDE SEQUENCE [LARGE SCALE GENOMIC DNA]</scope>
    <source>
        <strain evidence="7 8">DSM 29846</strain>
    </source>
</reference>
<evidence type="ECO:0000256" key="5">
    <source>
        <dbReference type="ARBA" id="ARBA00023172"/>
    </source>
</evidence>
<organism evidence="7 8">
    <name type="scientific">Mesorhizobium shonense</name>
    <dbReference type="NCBI Taxonomy" id="1209948"/>
    <lineage>
        <taxon>Bacteria</taxon>
        <taxon>Pseudomonadati</taxon>
        <taxon>Pseudomonadota</taxon>
        <taxon>Alphaproteobacteria</taxon>
        <taxon>Hyphomicrobiales</taxon>
        <taxon>Phyllobacteriaceae</taxon>
        <taxon>Mesorhizobium</taxon>
    </lineage>
</organism>
<dbReference type="Proteomes" id="UP001549036">
    <property type="component" value="Unassembled WGS sequence"/>
</dbReference>
<evidence type="ECO:0000313" key="8">
    <source>
        <dbReference type="Proteomes" id="UP001549036"/>
    </source>
</evidence>
<comment type="function">
    <text evidence="1 6">Required for the transposition of the insertion element.</text>
</comment>
<dbReference type="EMBL" id="JBEPLM010000033">
    <property type="protein sequence ID" value="MET3597909.1"/>
    <property type="molecule type" value="Genomic_DNA"/>
</dbReference>
<protein>
    <recommendedName>
        <fullName evidence="6">Mutator family transposase</fullName>
    </recommendedName>
</protein>
<evidence type="ECO:0000256" key="4">
    <source>
        <dbReference type="ARBA" id="ARBA00023125"/>
    </source>
</evidence>
<keyword evidence="6" id="KW-0814">Transposable element</keyword>
<evidence type="ECO:0000256" key="3">
    <source>
        <dbReference type="ARBA" id="ARBA00022578"/>
    </source>
</evidence>
<evidence type="ECO:0000256" key="6">
    <source>
        <dbReference type="RuleBase" id="RU365089"/>
    </source>
</evidence>